<evidence type="ECO:0000256" key="5">
    <source>
        <dbReference type="ARBA" id="ARBA00022632"/>
    </source>
</evidence>
<evidence type="ECO:0000256" key="4">
    <source>
        <dbReference type="ARBA" id="ARBA00022581"/>
    </source>
</evidence>
<dbReference type="PIRSF" id="PIRSF003407">
    <property type="entry name" value="Papvi_E7"/>
    <property type="match status" value="1"/>
</dbReference>
<gene>
    <name evidence="19" type="primary">E7</name>
</gene>
<proteinExistence type="inferred from homology"/>
<keyword evidence="7" id="KW-0863">Zinc-finger</keyword>
<keyword evidence="17" id="KW-1078">G1/S host cell cycle checkpoint dysregulation by virus</keyword>
<evidence type="ECO:0000256" key="14">
    <source>
        <dbReference type="ARBA" id="ARBA00023200"/>
    </source>
</evidence>
<keyword evidence="14" id="KW-1035">Host cytoplasm</keyword>
<comment type="function">
    <text evidence="18">E7 protein has both transforming and trans-activating activities.</text>
</comment>
<keyword evidence="11 18" id="KW-0238">DNA-binding</keyword>
<keyword evidence="12 18" id="KW-0010">Activator</keyword>
<evidence type="ECO:0000256" key="10">
    <source>
        <dbReference type="ARBA" id="ARBA00023015"/>
    </source>
</evidence>
<keyword evidence="4" id="KW-0945">Host-virus interaction</keyword>
<evidence type="ECO:0000256" key="7">
    <source>
        <dbReference type="ARBA" id="ARBA00022771"/>
    </source>
</evidence>
<evidence type="ECO:0000256" key="9">
    <source>
        <dbReference type="ARBA" id="ARBA00022833"/>
    </source>
</evidence>
<keyword evidence="2 18" id="KW-0244">Early protein</keyword>
<dbReference type="SUPFAM" id="SSF161234">
    <property type="entry name" value="E7 C-terminal domain-like"/>
    <property type="match status" value="1"/>
</dbReference>
<evidence type="ECO:0000256" key="11">
    <source>
        <dbReference type="ARBA" id="ARBA00023125"/>
    </source>
</evidence>
<evidence type="ECO:0000256" key="16">
    <source>
        <dbReference type="ARBA" id="ARBA00023280"/>
    </source>
</evidence>
<keyword evidence="13 18" id="KW-0804">Transcription</keyword>
<keyword evidence="15" id="KW-0922">Interferon antiviral system evasion</keyword>
<dbReference type="GO" id="GO:0003700">
    <property type="term" value="F:DNA-binding transcription factor activity"/>
    <property type="evidence" value="ECO:0007669"/>
    <property type="project" value="InterPro"/>
</dbReference>
<comment type="similarity">
    <text evidence="18">Belongs to the papillomaviridae E7 protein family.</text>
</comment>
<keyword evidence="10 18" id="KW-0805">Transcription regulation</keyword>
<evidence type="ECO:0000256" key="1">
    <source>
        <dbReference type="ARBA" id="ARBA00022504"/>
    </source>
</evidence>
<dbReference type="GO" id="GO:0052170">
    <property type="term" value="P:symbiont-mediated suppression of host innate immune response"/>
    <property type="evidence" value="ECO:0007669"/>
    <property type="project" value="UniProtKB-KW"/>
</dbReference>
<evidence type="ECO:0000256" key="15">
    <source>
        <dbReference type="ARBA" id="ARBA00023258"/>
    </source>
</evidence>
<dbReference type="Pfam" id="PF00527">
    <property type="entry name" value="E7"/>
    <property type="match status" value="1"/>
</dbReference>
<organism evidence="19 20">
    <name type="scientific">Uncia uncia papillomavirus type 1</name>
    <dbReference type="NCBI Taxonomy" id="348686"/>
    <lineage>
        <taxon>Viruses</taxon>
        <taxon>Monodnaviria</taxon>
        <taxon>Shotokuvirae</taxon>
        <taxon>Cossaviricota</taxon>
        <taxon>Papovaviricetes</taxon>
        <taxon>Zurhausenvirales</taxon>
        <taxon>Papillomaviridae</taxon>
        <taxon>Firstpapillomavirinae</taxon>
        <taxon>Lambdapapillomavirus</taxon>
        <taxon>Lambdapapillomavirus 1</taxon>
    </lineage>
</organism>
<evidence type="ECO:0000256" key="13">
    <source>
        <dbReference type="ARBA" id="ARBA00023163"/>
    </source>
</evidence>
<keyword evidence="3" id="KW-1048">Host nucleus</keyword>
<dbReference type="EMBL" id="DQ180494">
    <property type="protein sequence ID" value="ABA61872.1"/>
    <property type="molecule type" value="Genomic_DNA"/>
</dbReference>
<evidence type="ECO:0000256" key="12">
    <source>
        <dbReference type="ARBA" id="ARBA00023159"/>
    </source>
</evidence>
<dbReference type="GO" id="GO:0003677">
    <property type="term" value="F:DNA binding"/>
    <property type="evidence" value="ECO:0007669"/>
    <property type="project" value="UniProtKB-KW"/>
</dbReference>
<evidence type="ECO:0000256" key="3">
    <source>
        <dbReference type="ARBA" id="ARBA00022562"/>
    </source>
</evidence>
<dbReference type="Gene3D" id="3.30.160.330">
    <property type="match status" value="1"/>
</dbReference>
<evidence type="ECO:0000256" key="8">
    <source>
        <dbReference type="ARBA" id="ARBA00022830"/>
    </source>
</evidence>
<evidence type="ECO:0000256" key="18">
    <source>
        <dbReference type="PIRNR" id="PIRNR003407"/>
    </source>
</evidence>
<keyword evidence="16" id="KW-0899">Viral immunoevasion</keyword>
<evidence type="ECO:0000256" key="17">
    <source>
        <dbReference type="ARBA" id="ARBA00023309"/>
    </source>
</evidence>
<accession>A4Z4T9</accession>
<evidence type="ECO:0000256" key="6">
    <source>
        <dbReference type="ARBA" id="ARBA00022723"/>
    </source>
</evidence>
<evidence type="ECO:0000313" key="20">
    <source>
        <dbReference type="Proteomes" id="UP000098151"/>
    </source>
</evidence>
<evidence type="ECO:0000313" key="19">
    <source>
        <dbReference type="EMBL" id="ABA61872.1"/>
    </source>
</evidence>
<sequence>MIGVAPTIGDIVLTEQPPETVDLRCYEQMPGEEEEEVESQSRDLYRVSAYCGLCGSGVRFACLAGGEDLLRSLLSSVQFVCVSCVNHQKLNHGG</sequence>
<evidence type="ECO:0000256" key="2">
    <source>
        <dbReference type="ARBA" id="ARBA00022518"/>
    </source>
</evidence>
<keyword evidence="6" id="KW-0479">Metal-binding</keyword>
<dbReference type="GO" id="GO:0039502">
    <property type="term" value="P:symbiont-mediated suppression of host type I interferon-mediated signaling pathway"/>
    <property type="evidence" value="ECO:0007669"/>
    <property type="project" value="UniProtKB-KW"/>
</dbReference>
<dbReference type="GO" id="GO:0039645">
    <property type="term" value="P:symbiont-mediated perturbation of host cell cycle G1/S transition checkpoint"/>
    <property type="evidence" value="ECO:0007669"/>
    <property type="project" value="UniProtKB-KW"/>
</dbReference>
<keyword evidence="9" id="KW-0862">Zinc</keyword>
<reference evidence="19" key="1">
    <citation type="journal article" date="2007" name="Genome Biol.">
        <title>Ancient papillomavirus-host co-speciation in Felidae.</title>
        <authorList>
            <person name="Rector A."/>
            <person name="Lemey P."/>
            <person name="Tachezy R."/>
            <person name="Mostmans S."/>
            <person name="Ghim S.J."/>
            <person name="Van Doorslaer K."/>
            <person name="Roelke M."/>
            <person name="Bush M."/>
            <person name="Montali R.J."/>
            <person name="Joslin J."/>
            <person name="Burk R.D."/>
            <person name="Jenson A.B."/>
            <person name="Sundberg J.P."/>
            <person name="Shapiro B."/>
            <person name="Van Ranst M."/>
        </authorList>
    </citation>
    <scope>NUCLEOTIDE SEQUENCE [LARGE SCALE GENOMIC DNA]</scope>
</reference>
<keyword evidence="1" id="KW-1121">Modulation of host cell cycle by virus</keyword>
<dbReference type="InterPro" id="IPR000148">
    <property type="entry name" value="Papilloma_E7"/>
</dbReference>
<dbReference type="Proteomes" id="UP000098151">
    <property type="component" value="Segment"/>
</dbReference>
<name>A4Z4T9_9PAPI</name>
<dbReference type="GO" id="GO:0008270">
    <property type="term" value="F:zinc ion binding"/>
    <property type="evidence" value="ECO:0007669"/>
    <property type="project" value="UniProtKB-KW"/>
</dbReference>
<keyword evidence="8" id="KW-1114">Inhibition of host interferon signaling pathway by virus</keyword>
<protein>
    <recommendedName>
        <fullName evidence="18">Protein E7</fullName>
    </recommendedName>
</protein>
<keyword evidence="5" id="KW-1090">Inhibition of host innate immune response by virus</keyword>